<sequence>MSSRLLVTILTGLFLTLSAPAVLAQDPLVKPVHFAKGSTGAVLKDSIKGYQYIDYRLTAKAGQQMQVELKSNHGANYFNILPPGSSDVALFNSSTSGNTASQLLPDDGEYTVRVYLMRSAARRNESANFTLKVAITGSQPAVSHDAKVSGTPYHATGPVPCEIAGKAASCTFGVERQGKGSGTLTVTRPDGGQRVIFFEQGKATGYDQSQADRHTPFKATHHGDETRVSIGKERYTIPDAVLFGG</sequence>
<dbReference type="AlphaFoldDB" id="A0A8J7K1J0"/>
<evidence type="ECO:0000256" key="1">
    <source>
        <dbReference type="SAM" id="SignalP"/>
    </source>
</evidence>
<proteinExistence type="predicted"/>
<evidence type="ECO:0000313" key="3">
    <source>
        <dbReference type="Proteomes" id="UP000604481"/>
    </source>
</evidence>
<gene>
    <name evidence="2" type="ORF">INR99_07960</name>
</gene>
<feature type="chain" id="PRO_5035238557" description="Inhibitor of g-type lysozyme" evidence="1">
    <location>
        <begin position="25"/>
        <end position="245"/>
    </location>
</feature>
<dbReference type="Gene3D" id="2.60.120.380">
    <property type="match status" value="1"/>
</dbReference>
<accession>A0A8J7K1J0</accession>
<organism evidence="2 3">
    <name type="scientific">Chitinilyticum piscinae</name>
    <dbReference type="NCBI Taxonomy" id="2866724"/>
    <lineage>
        <taxon>Bacteria</taxon>
        <taxon>Pseudomonadati</taxon>
        <taxon>Pseudomonadota</taxon>
        <taxon>Betaproteobacteria</taxon>
        <taxon>Neisseriales</taxon>
        <taxon>Chitinibacteraceae</taxon>
        <taxon>Chitinilyticum</taxon>
    </lineage>
</organism>
<protein>
    <recommendedName>
        <fullName evidence="4">Inhibitor of g-type lysozyme</fullName>
    </recommendedName>
</protein>
<comment type="caution">
    <text evidence="2">The sequence shown here is derived from an EMBL/GenBank/DDBJ whole genome shotgun (WGS) entry which is preliminary data.</text>
</comment>
<dbReference type="RefSeq" id="WP_194115789.1">
    <property type="nucleotide sequence ID" value="NZ_JADFUA010000003.1"/>
</dbReference>
<feature type="signal peptide" evidence="1">
    <location>
        <begin position="1"/>
        <end position="24"/>
    </location>
</feature>
<name>A0A8J7K1J0_9NEIS</name>
<dbReference type="Proteomes" id="UP000604481">
    <property type="component" value="Unassembled WGS sequence"/>
</dbReference>
<reference evidence="2 3" key="1">
    <citation type="submission" date="2020-10" db="EMBL/GenBank/DDBJ databases">
        <title>The genome sequence of Chitinilyticum litopenaei 4Y14.</title>
        <authorList>
            <person name="Liu Y."/>
        </authorList>
    </citation>
    <scope>NUCLEOTIDE SEQUENCE [LARGE SCALE GENOMIC DNA]</scope>
    <source>
        <strain evidence="2 3">4Y14</strain>
    </source>
</reference>
<evidence type="ECO:0000313" key="2">
    <source>
        <dbReference type="EMBL" id="MBE9609281.1"/>
    </source>
</evidence>
<keyword evidence="3" id="KW-1185">Reference proteome</keyword>
<evidence type="ECO:0008006" key="4">
    <source>
        <dbReference type="Google" id="ProtNLM"/>
    </source>
</evidence>
<dbReference type="EMBL" id="JADFUA010000003">
    <property type="protein sequence ID" value="MBE9609281.1"/>
    <property type="molecule type" value="Genomic_DNA"/>
</dbReference>
<keyword evidence="1" id="KW-0732">Signal</keyword>